<sequence length="73" mass="7793">MDQDALSSGIVSRAMSDVDGVEPAGFSAQVFKQENLHFTPYAAFHSADAHGECHRCAAMNIPIISEAGMIARI</sequence>
<accession>A0A810QGV8</accession>
<organism evidence="1 2">
    <name type="scientific">Pusillibacter faecalis</name>
    <dbReference type="NCBI Taxonomy" id="2714358"/>
    <lineage>
        <taxon>Bacteria</taxon>
        <taxon>Bacillati</taxon>
        <taxon>Bacillota</taxon>
        <taxon>Clostridia</taxon>
        <taxon>Eubacteriales</taxon>
        <taxon>Oscillospiraceae</taxon>
        <taxon>Pusillibacter</taxon>
    </lineage>
</organism>
<dbReference type="Proteomes" id="UP000679848">
    <property type="component" value="Chromosome"/>
</dbReference>
<evidence type="ECO:0000313" key="1">
    <source>
        <dbReference type="EMBL" id="BCK84771.1"/>
    </source>
</evidence>
<dbReference type="RefSeq" id="WP_187029549.1">
    <property type="nucleotide sequence ID" value="NZ_CAUWJI010000284.1"/>
</dbReference>
<protein>
    <submittedName>
        <fullName evidence="1">Uncharacterized protein</fullName>
    </submittedName>
</protein>
<dbReference type="AlphaFoldDB" id="A0A810QGV8"/>
<evidence type="ECO:0000313" key="2">
    <source>
        <dbReference type="Proteomes" id="UP000679848"/>
    </source>
</evidence>
<keyword evidence="2" id="KW-1185">Reference proteome</keyword>
<name>A0A810QGV8_9FIRM</name>
<dbReference type="EMBL" id="AP023420">
    <property type="protein sequence ID" value="BCK84771.1"/>
    <property type="molecule type" value="Genomic_DNA"/>
</dbReference>
<reference evidence="1" key="1">
    <citation type="submission" date="2020-09" db="EMBL/GenBank/DDBJ databases">
        <title>New species isolated from human feces.</title>
        <authorList>
            <person name="Kitahara M."/>
            <person name="Shigeno Y."/>
            <person name="Shime M."/>
            <person name="Matsumoto Y."/>
            <person name="Nakamura S."/>
            <person name="Motooka D."/>
            <person name="Fukuoka S."/>
            <person name="Nishikawa H."/>
            <person name="Benno Y."/>
        </authorList>
    </citation>
    <scope>NUCLEOTIDE SEQUENCE</scope>
    <source>
        <strain evidence="1">MM59</strain>
    </source>
</reference>
<proteinExistence type="predicted"/>
<dbReference type="KEGG" id="pfaa:MM59RIKEN_20900"/>
<gene>
    <name evidence="1" type="ORF">MM59RIKEN_20900</name>
</gene>